<sequence>CAPPTPERDQGGPGGCPGGFLCPGEPLRVSVSIHVSPPQEKVQDRPWGSLCQAPCPGGSWGGRIVVLVLDSADLDSAAAAIAGSLGTPPALCPWGGFVVLAQEGVVAPLERRLRARLGGLRLGDPLDPGTDVGPLPPTAGTPPEELVQAAREEGAEV</sequence>
<comment type="caution">
    <text evidence="3">The sequence shown here is derived from an EMBL/GenBank/DDBJ whole genome shotgun (WGS) entry which is preliminary data.</text>
</comment>
<dbReference type="InterPro" id="IPR016161">
    <property type="entry name" value="Ald_DH/histidinol_DH"/>
</dbReference>
<dbReference type="OrthoDB" id="310895at2759"/>
<dbReference type="Gene3D" id="3.40.309.10">
    <property type="entry name" value="Aldehyde Dehydrogenase, Chain A, domain 2"/>
    <property type="match status" value="1"/>
</dbReference>
<dbReference type="AlphaFoldDB" id="A0A7L2V6U3"/>
<dbReference type="Proteomes" id="UP000520535">
    <property type="component" value="Unassembled WGS sequence"/>
</dbReference>
<feature type="non-terminal residue" evidence="3">
    <location>
        <position position="157"/>
    </location>
</feature>
<reference evidence="3 4" key="1">
    <citation type="submission" date="2019-09" db="EMBL/GenBank/DDBJ databases">
        <title>Bird 10,000 Genomes (B10K) Project - Family phase.</title>
        <authorList>
            <person name="Zhang G."/>
        </authorList>
    </citation>
    <scope>NUCLEOTIDE SEQUENCE [LARGE SCALE GENOMIC DNA]</scope>
    <source>
        <strain evidence="3">B10K-DU-012-52</strain>
    </source>
</reference>
<evidence type="ECO:0000313" key="4">
    <source>
        <dbReference type="Proteomes" id="UP000520535"/>
    </source>
</evidence>
<dbReference type="InterPro" id="IPR015590">
    <property type="entry name" value="Aldehyde_DH_dom"/>
</dbReference>
<gene>
    <name evidence="3" type="primary">Aldh16a1</name>
    <name evidence="3" type="ORF">BRALEP_R14555</name>
</gene>
<evidence type="ECO:0000256" key="1">
    <source>
        <dbReference type="SAM" id="MobiDB-lite"/>
    </source>
</evidence>
<protein>
    <submittedName>
        <fullName evidence="3">A16A1 dehydrogenase</fullName>
    </submittedName>
</protein>
<feature type="non-terminal residue" evidence="3">
    <location>
        <position position="1"/>
    </location>
</feature>
<accession>A0A7L2V6U3</accession>
<dbReference type="GO" id="GO:0016620">
    <property type="term" value="F:oxidoreductase activity, acting on the aldehyde or oxo group of donors, NAD or NADP as acceptor"/>
    <property type="evidence" value="ECO:0007669"/>
    <property type="project" value="InterPro"/>
</dbReference>
<keyword evidence="4" id="KW-1185">Reference proteome</keyword>
<organism evidence="3 4">
    <name type="scientific">Brachypteracias leptosomus</name>
    <name type="common">short-legged ground-roller</name>
    <dbReference type="NCBI Taxonomy" id="135165"/>
    <lineage>
        <taxon>Eukaryota</taxon>
        <taxon>Metazoa</taxon>
        <taxon>Chordata</taxon>
        <taxon>Craniata</taxon>
        <taxon>Vertebrata</taxon>
        <taxon>Euteleostomi</taxon>
        <taxon>Archelosauria</taxon>
        <taxon>Archosauria</taxon>
        <taxon>Dinosauria</taxon>
        <taxon>Saurischia</taxon>
        <taxon>Theropoda</taxon>
        <taxon>Coelurosauria</taxon>
        <taxon>Aves</taxon>
        <taxon>Neognathae</taxon>
        <taxon>Neoaves</taxon>
        <taxon>Telluraves</taxon>
        <taxon>Coraciimorphae</taxon>
        <taxon>Coraciiformes</taxon>
        <taxon>Brachypteraciidae</taxon>
        <taxon>Brachypteracias</taxon>
    </lineage>
</organism>
<proteinExistence type="predicted"/>
<dbReference type="InterPro" id="IPR016163">
    <property type="entry name" value="Ald_DH_C"/>
</dbReference>
<dbReference type="SUPFAM" id="SSF53720">
    <property type="entry name" value="ALDH-like"/>
    <property type="match status" value="1"/>
</dbReference>
<name>A0A7L2V6U3_9AVES</name>
<dbReference type="EMBL" id="VYZX01005661">
    <property type="protein sequence ID" value="NXS53319.1"/>
    <property type="molecule type" value="Genomic_DNA"/>
</dbReference>
<feature type="region of interest" description="Disordered" evidence="1">
    <location>
        <begin position="123"/>
        <end position="157"/>
    </location>
</feature>
<evidence type="ECO:0000313" key="3">
    <source>
        <dbReference type="EMBL" id="NXS53319.1"/>
    </source>
</evidence>
<dbReference type="Pfam" id="PF00171">
    <property type="entry name" value="Aldedh"/>
    <property type="match status" value="1"/>
</dbReference>
<evidence type="ECO:0000259" key="2">
    <source>
        <dbReference type="Pfam" id="PF00171"/>
    </source>
</evidence>
<feature type="domain" description="Aldehyde dehydrogenase" evidence="2">
    <location>
        <begin position="61"/>
        <end position="157"/>
    </location>
</feature>